<gene>
    <name evidence="1" type="ordered locus">CSE_02390</name>
</gene>
<organism evidence="1 2">
    <name type="scientific">Caldisericum exile (strain DSM 21853 / NBRC 104410 / AZM16c01)</name>
    <dbReference type="NCBI Taxonomy" id="511051"/>
    <lineage>
        <taxon>Bacteria</taxon>
        <taxon>Pseudomonadati</taxon>
        <taxon>Caldisericota/Cryosericota group</taxon>
        <taxon>Caldisericota</taxon>
        <taxon>Caldisericia</taxon>
        <taxon>Caldisericales</taxon>
        <taxon>Caldisericaceae</taxon>
        <taxon>Caldisericum</taxon>
    </lineage>
</organism>
<dbReference type="Proteomes" id="UP000004793">
    <property type="component" value="Chromosome"/>
</dbReference>
<dbReference type="PROSITE" id="PS51257">
    <property type="entry name" value="PROKAR_LIPOPROTEIN"/>
    <property type="match status" value="1"/>
</dbReference>
<dbReference type="OrthoDB" id="9799897at2"/>
<name>A0A7U6GDJ5_CALEA</name>
<sequence length="166" mass="19762">MRWKIIIVFILLFAITSIGCVSKQENYTDKLKESCIEATITGIKLDIERLEGYLKLPDLKNRSEVEKALSKLYEDLRKYQNMNVKDYELPKPLKIRGYISEPYVVDSIIYLEKQSKSGPFYHAVKVMGDKENDIKPKEIYEFTIYPVYRRYYPFEAWYVLIESFEK</sequence>
<evidence type="ECO:0000313" key="2">
    <source>
        <dbReference type="Proteomes" id="UP000004793"/>
    </source>
</evidence>
<dbReference type="AlphaFoldDB" id="A0A7U6GDJ5"/>
<reference evidence="1 2" key="1">
    <citation type="submission" date="2011-01" db="EMBL/GenBank/DDBJ databases">
        <title>Whole genome sequence of Caldisericum exile AZM16c01.</title>
        <authorList>
            <person name="Narita-Yamada S."/>
            <person name="Kawakoshi A."/>
            <person name="Nakamura S."/>
            <person name="Sasagawa M."/>
            <person name="Fukada J."/>
            <person name="Sekine M."/>
            <person name="Kato Y."/>
            <person name="Fukai R."/>
            <person name="Sasaki K."/>
            <person name="Hanamaki A."/>
            <person name="Narita H."/>
            <person name="Konno Y."/>
            <person name="Mori K."/>
            <person name="Yamazaki S."/>
            <person name="Suzuki K."/>
            <person name="Fujita N."/>
        </authorList>
    </citation>
    <scope>NUCLEOTIDE SEQUENCE [LARGE SCALE GENOMIC DNA]</scope>
    <source>
        <strain evidence="2">DSM 21853 / NBRC 104410 / AZM16c01</strain>
    </source>
</reference>
<proteinExistence type="predicted"/>
<dbReference type="RefSeq" id="WP_014452772.1">
    <property type="nucleotide sequence ID" value="NC_017096.1"/>
</dbReference>
<keyword evidence="2" id="KW-1185">Reference proteome</keyword>
<protein>
    <submittedName>
        <fullName evidence="1">Uncharacterized protein</fullName>
    </submittedName>
</protein>
<evidence type="ECO:0000313" key="1">
    <source>
        <dbReference type="EMBL" id="BAL80365.1"/>
    </source>
</evidence>
<accession>A0A7U6GDJ5</accession>
<dbReference type="KEGG" id="cex:CSE_02390"/>
<dbReference type="EMBL" id="AP012051">
    <property type="protein sequence ID" value="BAL80365.1"/>
    <property type="molecule type" value="Genomic_DNA"/>
</dbReference>